<proteinExistence type="predicted"/>
<dbReference type="EMBL" id="MK500551">
    <property type="protein sequence ID" value="QBK91595.1"/>
    <property type="molecule type" value="Genomic_DNA"/>
</dbReference>
<evidence type="ECO:0000256" key="1">
    <source>
        <dbReference type="SAM" id="Phobius"/>
    </source>
</evidence>
<reference evidence="2" key="1">
    <citation type="journal article" date="2019" name="MBio">
        <title>Virus Genomes from Deep Sea Sediments Expand the Ocean Megavirome and Support Independent Origins of Viral Gigantism.</title>
        <authorList>
            <person name="Backstrom D."/>
            <person name="Yutin N."/>
            <person name="Jorgensen S.L."/>
            <person name="Dharamshi J."/>
            <person name="Homa F."/>
            <person name="Zaremba-Niedwiedzka K."/>
            <person name="Spang A."/>
            <person name="Wolf Y.I."/>
            <person name="Koonin E.V."/>
            <person name="Ettema T.J."/>
        </authorList>
    </citation>
    <scope>NUCLEOTIDE SEQUENCE</scope>
</reference>
<keyword evidence="1" id="KW-1133">Transmembrane helix</keyword>
<feature type="transmembrane region" description="Helical" evidence="1">
    <location>
        <begin position="250"/>
        <end position="273"/>
    </location>
</feature>
<keyword evidence="1" id="KW-0472">Membrane</keyword>
<sequence>MQSVKSQAFNPLQYSSFDNDTSEKFDEIVTKGGKKVFKVDIGHFDKLCSKFKDKSHLKIKNLKGRDKEDFNLMVSYVHLLHGTSYYDRLYEKVEKYFNDTENVKPGTVGGYFGGCLVSTSFDGDLGCSAVCAGSIPRPKDDEGWSFCDKAVIFGEYDKYKGYSFSVLKDAESDEDMDPCYLFVEHTDIHDFHGFTPKEKELLGQLGVEKVNLIGCDESGTKYIDLYSESRHLDEIKHRKYYKHETDNSRLGLALILIVIFLLLIVFFFGWRFWDKDYDLIFDHN</sequence>
<keyword evidence="1" id="KW-0812">Transmembrane</keyword>
<evidence type="ECO:0000313" key="2">
    <source>
        <dbReference type="EMBL" id="QBK91595.1"/>
    </source>
</evidence>
<gene>
    <name evidence="2" type="ORF">LCPAC302_02150</name>
</gene>
<organism evidence="2">
    <name type="scientific">Pithovirus LCPAC302</name>
    <dbReference type="NCBI Taxonomy" id="2506593"/>
    <lineage>
        <taxon>Viruses</taxon>
        <taxon>Pithoviruses</taxon>
    </lineage>
</organism>
<protein>
    <submittedName>
        <fullName evidence="2">Uncharacterized protein</fullName>
    </submittedName>
</protein>
<name>A0A481Z7Y5_9VIRU</name>
<accession>A0A481Z7Y5</accession>